<protein>
    <submittedName>
        <fullName evidence="1">Uncharacterized protein</fullName>
    </submittedName>
</protein>
<reference evidence="1 2" key="1">
    <citation type="journal article" date="2021" name="Hortic Res">
        <title>High-quality reference genome and annotation aids understanding of berry development for evergreen blueberry (Vaccinium darrowii).</title>
        <authorList>
            <person name="Yu J."/>
            <person name="Hulse-Kemp A.M."/>
            <person name="Babiker E."/>
            <person name="Staton M."/>
        </authorList>
    </citation>
    <scope>NUCLEOTIDE SEQUENCE [LARGE SCALE GENOMIC DNA]</scope>
    <source>
        <strain evidence="2">cv. NJ 8807/NJ 8810</strain>
        <tissue evidence="1">Young leaf</tissue>
    </source>
</reference>
<comment type="caution">
    <text evidence="1">The sequence shown here is derived from an EMBL/GenBank/DDBJ whole genome shotgun (WGS) entry which is preliminary data.</text>
</comment>
<gene>
    <name evidence="1" type="ORF">Vadar_003113</name>
</gene>
<dbReference type="Proteomes" id="UP000828048">
    <property type="component" value="Chromosome 6"/>
</dbReference>
<proteinExistence type="predicted"/>
<dbReference type="EMBL" id="CM037156">
    <property type="protein sequence ID" value="KAH7836583.1"/>
    <property type="molecule type" value="Genomic_DNA"/>
</dbReference>
<keyword evidence="2" id="KW-1185">Reference proteome</keyword>
<evidence type="ECO:0000313" key="2">
    <source>
        <dbReference type="Proteomes" id="UP000828048"/>
    </source>
</evidence>
<organism evidence="1 2">
    <name type="scientific">Vaccinium darrowii</name>
    <dbReference type="NCBI Taxonomy" id="229202"/>
    <lineage>
        <taxon>Eukaryota</taxon>
        <taxon>Viridiplantae</taxon>
        <taxon>Streptophyta</taxon>
        <taxon>Embryophyta</taxon>
        <taxon>Tracheophyta</taxon>
        <taxon>Spermatophyta</taxon>
        <taxon>Magnoliopsida</taxon>
        <taxon>eudicotyledons</taxon>
        <taxon>Gunneridae</taxon>
        <taxon>Pentapetalae</taxon>
        <taxon>asterids</taxon>
        <taxon>Ericales</taxon>
        <taxon>Ericaceae</taxon>
        <taxon>Vaccinioideae</taxon>
        <taxon>Vaccinieae</taxon>
        <taxon>Vaccinium</taxon>
    </lineage>
</organism>
<evidence type="ECO:0000313" key="1">
    <source>
        <dbReference type="EMBL" id="KAH7836583.1"/>
    </source>
</evidence>
<sequence>MDNNKKTKGRQRIDTSKRREREEDRLVTFSKRRTGLYKKGSELCTLCGTQLGILVFSPSGKPFSFGHPNIEVIARRVLEINPRSNENSDGVMDAYHMNRINKLNEKLTIVSDEGEDEKERGMKLAQMAKVRQNKFLCEPKIDELNDYDLPNMKDWLLELHGKINNHLEELIDSQVVGTYN</sequence>
<accession>A0ACB7X769</accession>
<name>A0ACB7X769_9ERIC</name>